<dbReference type="Gene3D" id="3.30.70.330">
    <property type="match status" value="1"/>
</dbReference>
<evidence type="ECO:0000259" key="5">
    <source>
        <dbReference type="PROSITE" id="PS50102"/>
    </source>
</evidence>
<dbReference type="Pfam" id="PF12923">
    <property type="entry name" value="RRP7"/>
    <property type="match status" value="1"/>
</dbReference>
<comment type="similarity">
    <text evidence="1">Belongs to the RRP7 family.</text>
</comment>
<dbReference type="GO" id="GO:0000028">
    <property type="term" value="P:ribosomal small subunit assembly"/>
    <property type="evidence" value="ECO:0007669"/>
    <property type="project" value="TreeGrafter"/>
</dbReference>
<proteinExistence type="inferred from homology"/>
<dbReference type="GO" id="GO:0006364">
    <property type="term" value="P:rRNA processing"/>
    <property type="evidence" value="ECO:0007669"/>
    <property type="project" value="TreeGrafter"/>
</dbReference>
<evidence type="ECO:0000313" key="7">
    <source>
        <dbReference type="Proteomes" id="UP001152798"/>
    </source>
</evidence>
<protein>
    <recommendedName>
        <fullName evidence="5">RRM domain-containing protein</fullName>
    </recommendedName>
</protein>
<keyword evidence="7" id="KW-1185">Reference proteome</keyword>
<dbReference type="GO" id="GO:0032545">
    <property type="term" value="C:CURI complex"/>
    <property type="evidence" value="ECO:0007669"/>
    <property type="project" value="TreeGrafter"/>
</dbReference>
<dbReference type="SUPFAM" id="SSF54928">
    <property type="entry name" value="RNA-binding domain, RBD"/>
    <property type="match status" value="1"/>
</dbReference>
<dbReference type="InterPro" id="IPR024326">
    <property type="entry name" value="RRP7_C"/>
</dbReference>
<reference evidence="6" key="1">
    <citation type="submission" date="2022-01" db="EMBL/GenBank/DDBJ databases">
        <authorList>
            <person name="King R."/>
        </authorList>
    </citation>
    <scope>NUCLEOTIDE SEQUENCE</scope>
</reference>
<dbReference type="InterPro" id="IPR035979">
    <property type="entry name" value="RBD_domain_sf"/>
</dbReference>
<dbReference type="GO" id="GO:0003723">
    <property type="term" value="F:RNA binding"/>
    <property type="evidence" value="ECO:0007669"/>
    <property type="project" value="UniProtKB-UniRule"/>
</dbReference>
<evidence type="ECO:0000256" key="1">
    <source>
        <dbReference type="ARBA" id="ARBA00006110"/>
    </source>
</evidence>
<dbReference type="CDD" id="cd12951">
    <property type="entry name" value="RRP7_Rrp7A"/>
    <property type="match status" value="1"/>
</dbReference>
<evidence type="ECO:0000256" key="3">
    <source>
        <dbReference type="PROSITE-ProRule" id="PRU00176"/>
    </source>
</evidence>
<feature type="domain" description="RRM" evidence="5">
    <location>
        <begin position="45"/>
        <end position="133"/>
    </location>
</feature>
<evidence type="ECO:0000256" key="4">
    <source>
        <dbReference type="SAM" id="Coils"/>
    </source>
</evidence>
<accession>A0A9P0GX59</accession>
<dbReference type="InterPro" id="IPR012677">
    <property type="entry name" value="Nucleotide-bd_a/b_plait_sf"/>
</dbReference>
<feature type="coiled-coil region" evidence="4">
    <location>
        <begin position="235"/>
        <end position="262"/>
    </location>
</feature>
<evidence type="ECO:0000313" key="6">
    <source>
        <dbReference type="EMBL" id="CAH1391094.1"/>
    </source>
</evidence>
<sequence length="268" mass="31620">MSLAYDCGDFKVVTMKYSESSSAEHYILMKEHFVRSKCQEKPPDKTLFIVGVPPFVTEELFSGMFSQFGTVKAVFFHSEPNPGLPLMNVSKFFVDYPEVKEYKVAYVVFENARSVEKVLSIDADEKLILLGEEETSPFGLHRWCKEYNRKLINPADIKDEIDNYMEEYDKKVEEEEMRLKEITAEPDEEGWITVTKKGRNPGFARKESVHKNIMKKEKLKVKKKQLLNFYRFQIKESKMNQLVQLREKFEEDKKKIEQMKKSRTFKPF</sequence>
<organism evidence="6 7">
    <name type="scientific">Nezara viridula</name>
    <name type="common">Southern green stink bug</name>
    <name type="synonym">Cimex viridulus</name>
    <dbReference type="NCBI Taxonomy" id="85310"/>
    <lineage>
        <taxon>Eukaryota</taxon>
        <taxon>Metazoa</taxon>
        <taxon>Ecdysozoa</taxon>
        <taxon>Arthropoda</taxon>
        <taxon>Hexapoda</taxon>
        <taxon>Insecta</taxon>
        <taxon>Pterygota</taxon>
        <taxon>Neoptera</taxon>
        <taxon>Paraneoptera</taxon>
        <taxon>Hemiptera</taxon>
        <taxon>Heteroptera</taxon>
        <taxon>Panheteroptera</taxon>
        <taxon>Pentatomomorpha</taxon>
        <taxon>Pentatomoidea</taxon>
        <taxon>Pentatomidae</taxon>
        <taxon>Pentatominae</taxon>
        <taxon>Nezara</taxon>
    </lineage>
</organism>
<dbReference type="OrthoDB" id="5390at2759"/>
<evidence type="ECO:0000256" key="2">
    <source>
        <dbReference type="ARBA" id="ARBA00022884"/>
    </source>
</evidence>
<dbReference type="EMBL" id="OV725077">
    <property type="protein sequence ID" value="CAH1391094.1"/>
    <property type="molecule type" value="Genomic_DNA"/>
</dbReference>
<dbReference type="GO" id="GO:0034456">
    <property type="term" value="C:UTP-C complex"/>
    <property type="evidence" value="ECO:0007669"/>
    <property type="project" value="TreeGrafter"/>
</dbReference>
<keyword evidence="2 3" id="KW-0694">RNA-binding</keyword>
<dbReference type="InterPro" id="IPR000504">
    <property type="entry name" value="RRM_dom"/>
</dbReference>
<dbReference type="PANTHER" id="PTHR13191">
    <property type="entry name" value="RIBOSOMAL RNA PROCESSING PROTEIN 7-RELATED"/>
    <property type="match status" value="1"/>
</dbReference>
<dbReference type="PROSITE" id="PS50102">
    <property type="entry name" value="RRM"/>
    <property type="match status" value="1"/>
</dbReference>
<keyword evidence="4" id="KW-0175">Coiled coil</keyword>
<dbReference type="InterPro" id="IPR040446">
    <property type="entry name" value="RRP7"/>
</dbReference>
<dbReference type="PANTHER" id="PTHR13191:SF0">
    <property type="entry name" value="RIBOSOMAL RNA-PROCESSING PROTEIN 7 HOMOLOG A-RELATED"/>
    <property type="match status" value="1"/>
</dbReference>
<dbReference type="AlphaFoldDB" id="A0A9P0GX59"/>
<gene>
    <name evidence="6" type="ORF">NEZAVI_LOCUS2177</name>
</gene>
<feature type="coiled-coil region" evidence="4">
    <location>
        <begin position="158"/>
        <end position="185"/>
    </location>
</feature>
<dbReference type="Proteomes" id="UP001152798">
    <property type="component" value="Chromosome 1"/>
</dbReference>
<name>A0A9P0GX59_NEZVI</name>
<dbReference type="Gene3D" id="6.10.250.1770">
    <property type="match status" value="1"/>
</dbReference>